<reference evidence="2" key="1">
    <citation type="submission" date="2022-07" db="EMBL/GenBank/DDBJ databases">
        <authorList>
            <person name="Li W.-J."/>
            <person name="Deng Q.-Q."/>
        </authorList>
    </citation>
    <scope>NUCLEOTIDE SEQUENCE</scope>
    <source>
        <strain evidence="2">SYSU M60031</strain>
    </source>
</reference>
<dbReference type="Proteomes" id="UP001156102">
    <property type="component" value="Unassembled WGS sequence"/>
</dbReference>
<keyword evidence="3" id="KW-1185">Reference proteome</keyword>
<dbReference type="Pfam" id="PF19767">
    <property type="entry name" value="DUF6254"/>
    <property type="match status" value="1"/>
</dbReference>
<feature type="compositionally biased region" description="Basic and acidic residues" evidence="1">
    <location>
        <begin position="1"/>
        <end position="19"/>
    </location>
</feature>
<accession>A0AA41X401</accession>
<proteinExistence type="predicted"/>
<dbReference type="AlphaFoldDB" id="A0AA41X401"/>
<name>A0AA41X401_9BACI</name>
<comment type="caution">
    <text evidence="2">The sequence shown here is derived from an EMBL/GenBank/DDBJ whole genome shotgun (WGS) entry which is preliminary data.</text>
</comment>
<evidence type="ECO:0000313" key="3">
    <source>
        <dbReference type="Proteomes" id="UP001156102"/>
    </source>
</evidence>
<sequence>MSHQKKEKERLWRARKENQQPHGKVKTFAELAEGTDDHKRS</sequence>
<gene>
    <name evidence="2" type="ORF">NK662_08210</name>
</gene>
<feature type="region of interest" description="Disordered" evidence="1">
    <location>
        <begin position="1"/>
        <end position="41"/>
    </location>
</feature>
<evidence type="ECO:0000256" key="1">
    <source>
        <dbReference type="SAM" id="MobiDB-lite"/>
    </source>
</evidence>
<organism evidence="2 3">
    <name type="scientific">Ectobacillus ponti</name>
    <dbReference type="NCBI Taxonomy" id="2961894"/>
    <lineage>
        <taxon>Bacteria</taxon>
        <taxon>Bacillati</taxon>
        <taxon>Bacillota</taxon>
        <taxon>Bacilli</taxon>
        <taxon>Bacillales</taxon>
        <taxon>Bacillaceae</taxon>
        <taxon>Ectobacillus</taxon>
    </lineage>
</organism>
<evidence type="ECO:0000313" key="2">
    <source>
        <dbReference type="EMBL" id="MCP8968526.1"/>
    </source>
</evidence>
<dbReference type="InterPro" id="IPR046221">
    <property type="entry name" value="DUF6254"/>
</dbReference>
<protein>
    <submittedName>
        <fullName evidence="2">DUF6254 family protein</fullName>
    </submittedName>
</protein>
<dbReference type="RefSeq" id="WP_254758433.1">
    <property type="nucleotide sequence ID" value="NZ_JANCLT010000003.1"/>
</dbReference>
<dbReference type="EMBL" id="JANCLT010000003">
    <property type="protein sequence ID" value="MCP8968526.1"/>
    <property type="molecule type" value="Genomic_DNA"/>
</dbReference>